<proteinExistence type="predicted"/>
<keyword evidence="1" id="KW-0812">Transmembrane</keyword>
<dbReference type="PROSITE" id="PS51257">
    <property type="entry name" value="PROKAR_LIPOPROTEIN"/>
    <property type="match status" value="1"/>
</dbReference>
<name>A0A9W9W6K7_9EURO</name>
<dbReference type="Proteomes" id="UP001147747">
    <property type="component" value="Unassembled WGS sequence"/>
</dbReference>
<dbReference type="PANTHER" id="PTHR34391:SF1">
    <property type="entry name" value="UPF0658 GOLGI APPARATUS MEMBRANE PROTEIN C1952.10C-RELATED"/>
    <property type="match status" value="1"/>
</dbReference>
<dbReference type="GO" id="GO:0005794">
    <property type="term" value="C:Golgi apparatus"/>
    <property type="evidence" value="ECO:0007669"/>
    <property type="project" value="TreeGrafter"/>
</dbReference>
<evidence type="ECO:0000256" key="1">
    <source>
        <dbReference type="SAM" id="Phobius"/>
    </source>
</evidence>
<dbReference type="InterPro" id="IPR040410">
    <property type="entry name" value="UPF0658_Golgi"/>
</dbReference>
<dbReference type="PANTHER" id="PTHR34391">
    <property type="entry name" value="UPF0658 GOLGI APPARATUS MEMBRANE PROTEIN C1952.10C-RELATED"/>
    <property type="match status" value="1"/>
</dbReference>
<accession>A0A9W9W6K7</accession>
<feature type="transmembrane region" description="Helical" evidence="1">
    <location>
        <begin position="100"/>
        <end position="120"/>
    </location>
</feature>
<dbReference type="OrthoDB" id="2448307at2759"/>
<evidence type="ECO:0000313" key="2">
    <source>
        <dbReference type="EMBL" id="KAJ5404424.1"/>
    </source>
</evidence>
<feature type="transmembrane region" description="Helical" evidence="1">
    <location>
        <begin position="147"/>
        <end position="166"/>
    </location>
</feature>
<evidence type="ECO:0000313" key="3">
    <source>
        <dbReference type="Proteomes" id="UP001147747"/>
    </source>
</evidence>
<reference evidence="2" key="2">
    <citation type="journal article" date="2023" name="IMA Fungus">
        <title>Comparative genomic study of the Penicillium genus elucidates a diverse pangenome and 15 lateral gene transfer events.</title>
        <authorList>
            <person name="Petersen C."/>
            <person name="Sorensen T."/>
            <person name="Nielsen M.R."/>
            <person name="Sondergaard T.E."/>
            <person name="Sorensen J.L."/>
            <person name="Fitzpatrick D.A."/>
            <person name="Frisvad J.C."/>
            <person name="Nielsen K.L."/>
        </authorList>
    </citation>
    <scope>NUCLEOTIDE SEQUENCE</scope>
    <source>
        <strain evidence="2">IBT 29677</strain>
    </source>
</reference>
<comment type="caution">
    <text evidence="2">The sequence shown here is derived from an EMBL/GenBank/DDBJ whole genome shotgun (WGS) entry which is preliminary data.</text>
</comment>
<reference evidence="2" key="1">
    <citation type="submission" date="2022-12" db="EMBL/GenBank/DDBJ databases">
        <authorList>
            <person name="Petersen C."/>
        </authorList>
    </citation>
    <scope>NUCLEOTIDE SEQUENCE</scope>
    <source>
        <strain evidence="2">IBT 29677</strain>
    </source>
</reference>
<dbReference type="GeneID" id="81367912"/>
<protein>
    <submittedName>
        <fullName evidence="2">Uncharacterized protein</fullName>
    </submittedName>
</protein>
<dbReference type="EMBL" id="JAPZBU010000005">
    <property type="protein sequence ID" value="KAJ5404424.1"/>
    <property type="molecule type" value="Genomic_DNA"/>
</dbReference>
<gene>
    <name evidence="2" type="ORF">N7509_004295</name>
</gene>
<organism evidence="2 3">
    <name type="scientific">Penicillium cosmopolitanum</name>
    <dbReference type="NCBI Taxonomy" id="1131564"/>
    <lineage>
        <taxon>Eukaryota</taxon>
        <taxon>Fungi</taxon>
        <taxon>Dikarya</taxon>
        <taxon>Ascomycota</taxon>
        <taxon>Pezizomycotina</taxon>
        <taxon>Eurotiomycetes</taxon>
        <taxon>Eurotiomycetidae</taxon>
        <taxon>Eurotiales</taxon>
        <taxon>Aspergillaceae</taxon>
        <taxon>Penicillium</taxon>
    </lineage>
</organism>
<keyword evidence="1" id="KW-0472">Membrane</keyword>
<dbReference type="AlphaFoldDB" id="A0A9W9W6K7"/>
<dbReference type="RefSeq" id="XP_056491666.1">
    <property type="nucleotide sequence ID" value="XM_056628932.1"/>
</dbReference>
<keyword evidence="1" id="KW-1133">Transmembrane helix</keyword>
<sequence>MFSRGIIGVLSWSRSLSPAFHASIALVVISCLYRQVLVYDTLAQQNIIQIGGLSVLYGMDCIFNGMEYSTSDFTRAVTQANAKPDNNPSIESRTMLARKLCLALVIVMPCWTVFSVFLVWRLQREMAWKTFRKMDADLVMQHKYRTFQVLVAFLKFDAFYVLEYFVQIIMVHGVDS</sequence>
<keyword evidence="3" id="KW-1185">Reference proteome</keyword>